<organism evidence="1 2">
    <name type="scientific">Collinsella tanakaei</name>
    <dbReference type="NCBI Taxonomy" id="626935"/>
    <lineage>
        <taxon>Bacteria</taxon>
        <taxon>Bacillati</taxon>
        <taxon>Actinomycetota</taxon>
        <taxon>Coriobacteriia</taxon>
        <taxon>Coriobacteriales</taxon>
        <taxon>Coriobacteriaceae</taxon>
        <taxon>Collinsella</taxon>
    </lineage>
</organism>
<sequence>MRLHPEAWQGLKALVYRLCDEGELVQRGALYELARRHGLDVRLASVYRRDHNLWSALSRFMVMERPSLLSAIAFRSTPLDEVDLAAYWRDIVGPDEFVASSLSEAREIWDVQRGAR</sequence>
<proteinExistence type="predicted"/>
<comment type="caution">
    <text evidence="1">The sequence shown here is derived from an EMBL/GenBank/DDBJ whole genome shotgun (WGS) entry which is preliminary data.</text>
</comment>
<evidence type="ECO:0000313" key="2">
    <source>
        <dbReference type="Proteomes" id="UP000260943"/>
    </source>
</evidence>
<protein>
    <submittedName>
        <fullName evidence="1">Uncharacterized protein</fullName>
    </submittedName>
</protein>
<reference evidence="1 2" key="1">
    <citation type="submission" date="2018-08" db="EMBL/GenBank/DDBJ databases">
        <title>A genome reference for cultivated species of the human gut microbiota.</title>
        <authorList>
            <person name="Zou Y."/>
            <person name="Xue W."/>
            <person name="Luo G."/>
        </authorList>
    </citation>
    <scope>NUCLEOTIDE SEQUENCE [LARGE SCALE GENOMIC DNA]</scope>
    <source>
        <strain evidence="1 2">TF08-14</strain>
    </source>
</reference>
<gene>
    <name evidence="1" type="ORF">DXC81_02860</name>
</gene>
<dbReference type="Proteomes" id="UP000260943">
    <property type="component" value="Unassembled WGS sequence"/>
</dbReference>
<name>A0A3E4QV59_9ACTN</name>
<evidence type="ECO:0000313" key="1">
    <source>
        <dbReference type="EMBL" id="RGL11085.1"/>
    </source>
</evidence>
<dbReference type="AlphaFoldDB" id="A0A3E4QV59"/>
<dbReference type="RefSeq" id="WP_117679105.1">
    <property type="nucleotide sequence ID" value="NZ_QSRJ01000003.1"/>
</dbReference>
<dbReference type="EMBL" id="QSRJ01000003">
    <property type="protein sequence ID" value="RGL11085.1"/>
    <property type="molecule type" value="Genomic_DNA"/>
</dbReference>
<accession>A0A3E4QV59</accession>